<dbReference type="EMBL" id="KV440980">
    <property type="protein sequence ID" value="OAD73657.1"/>
    <property type="molecule type" value="Genomic_DNA"/>
</dbReference>
<dbReference type="InParanoid" id="A0A162PKF6"/>
<dbReference type="RefSeq" id="XP_018291697.1">
    <property type="nucleotide sequence ID" value="XM_018431374.1"/>
</dbReference>
<dbReference type="STRING" id="763407.A0A162PKF6"/>
<dbReference type="OrthoDB" id="5588333at2759"/>
<protein>
    <submittedName>
        <fullName evidence="1">Uncharacterized protein</fullName>
    </submittedName>
</protein>
<evidence type="ECO:0000313" key="2">
    <source>
        <dbReference type="Proteomes" id="UP000077315"/>
    </source>
</evidence>
<gene>
    <name evidence="1" type="ORF">PHYBLDRAFT_145132</name>
</gene>
<dbReference type="VEuPathDB" id="FungiDB:PHYBLDRAFT_145132"/>
<accession>A0A162PKF6</accession>
<dbReference type="GeneID" id="28992280"/>
<dbReference type="SUPFAM" id="SSF47823">
    <property type="entry name" value="lambda integrase-like, N-terminal domain"/>
    <property type="match status" value="1"/>
</dbReference>
<organism evidence="1 2">
    <name type="scientific">Phycomyces blakesleeanus (strain ATCC 8743b / DSM 1359 / FGSC 10004 / NBRC 33097 / NRRL 1555)</name>
    <dbReference type="NCBI Taxonomy" id="763407"/>
    <lineage>
        <taxon>Eukaryota</taxon>
        <taxon>Fungi</taxon>
        <taxon>Fungi incertae sedis</taxon>
        <taxon>Mucoromycota</taxon>
        <taxon>Mucoromycotina</taxon>
        <taxon>Mucoromycetes</taxon>
        <taxon>Mucorales</taxon>
        <taxon>Phycomycetaceae</taxon>
        <taxon>Phycomyces</taxon>
    </lineage>
</organism>
<dbReference type="Proteomes" id="UP000077315">
    <property type="component" value="Unassembled WGS sequence"/>
</dbReference>
<name>A0A162PKF6_PHYB8</name>
<reference evidence="2" key="1">
    <citation type="submission" date="2015-06" db="EMBL/GenBank/DDBJ databases">
        <title>Expansion of signal transduction pathways in fungi by whole-genome duplication.</title>
        <authorList>
            <consortium name="DOE Joint Genome Institute"/>
            <person name="Corrochano L.M."/>
            <person name="Kuo A."/>
            <person name="Marcet-Houben M."/>
            <person name="Polaino S."/>
            <person name="Salamov A."/>
            <person name="Villalobos J.M."/>
            <person name="Alvarez M.I."/>
            <person name="Avalos J."/>
            <person name="Benito E.P."/>
            <person name="Benoit I."/>
            <person name="Burger G."/>
            <person name="Camino L.P."/>
            <person name="Canovas D."/>
            <person name="Cerda-Olmedo E."/>
            <person name="Cheng J.-F."/>
            <person name="Dominguez A."/>
            <person name="Elias M."/>
            <person name="Eslava A.P."/>
            <person name="Glaser F."/>
            <person name="Grimwood J."/>
            <person name="Gutierrez G."/>
            <person name="Heitman J."/>
            <person name="Henrissat B."/>
            <person name="Iturriaga E.A."/>
            <person name="Lang B.F."/>
            <person name="Lavin J.L."/>
            <person name="Lee S."/>
            <person name="Li W."/>
            <person name="Lindquist E."/>
            <person name="Lopez-Garcia S."/>
            <person name="Luque E.M."/>
            <person name="Marcos A.T."/>
            <person name="Martin J."/>
            <person name="McCluskey K."/>
            <person name="Medina H.R."/>
            <person name="Miralles-Duran A."/>
            <person name="Miyazaki A."/>
            <person name="Munoz-Torres E."/>
            <person name="Oguiza J.A."/>
            <person name="Ohm R."/>
            <person name="Olmedo M."/>
            <person name="Orejas M."/>
            <person name="Ortiz-Castellanos L."/>
            <person name="Pisabarro A.G."/>
            <person name="Rodriguez-Romero J."/>
            <person name="Ruiz-Herrera J."/>
            <person name="Ruiz-Vazquez R."/>
            <person name="Sanz C."/>
            <person name="Schackwitz W."/>
            <person name="Schmutz J."/>
            <person name="Shahriari M."/>
            <person name="Shelest E."/>
            <person name="Silva-Franco F."/>
            <person name="Soanes D."/>
            <person name="Syed K."/>
            <person name="Tagua V.G."/>
            <person name="Talbot N.J."/>
            <person name="Thon M."/>
            <person name="De vries R.P."/>
            <person name="Wiebenga A."/>
            <person name="Yadav J.S."/>
            <person name="Braun E.L."/>
            <person name="Baker S."/>
            <person name="Garre V."/>
            <person name="Horwitz B."/>
            <person name="Torres-Martinez S."/>
            <person name="Idnurm A."/>
            <person name="Herrera-Estrella A."/>
            <person name="Gabaldon T."/>
            <person name="Grigoriev I.V."/>
        </authorList>
    </citation>
    <scope>NUCLEOTIDE SEQUENCE [LARGE SCALE GENOMIC DNA]</scope>
    <source>
        <strain evidence="2">NRRL 1555(-)</strain>
    </source>
</reference>
<dbReference type="AlphaFoldDB" id="A0A162PKF6"/>
<keyword evidence="2" id="KW-1185">Reference proteome</keyword>
<evidence type="ECO:0000313" key="1">
    <source>
        <dbReference type="EMBL" id="OAD73657.1"/>
    </source>
</evidence>
<sequence>MSAMIQSIVPRSSFRSQVITAQKSCIPKNFYSLFTLISAQDQTQTQAQDLHVLLEQADAHRAQIQAHLDLLANQPSPMDTRPVSAPAPILLHDLPVRQTYEWVPSEKLMSLLPSLQHTLFSQTFTEDEKRSLLDQYPPISGVKYSPPVTLPQATKVFHKEDFRAMILHVEAVNPAFSVAPPASNYTMQPDAFRKAIVHQTSAQKALRDARPASRLRFNRQSGGPSNGQQFFFSSRPTTKRWWTSRINFQSDLPTSPEPPIPSTPLPECLRKIQTEKITATIVAPFWPSSIWFLLLQSMAKAPPLLLTTKTIETMSPLTPYPLANTSLKRTLEDTLLSDDARKLFLDSLTDERPTNRIYARGQHLFIFWAIANEVSLLHFTATDMVNFFTSPEISVYNVNTFQTFRSAIRRLHRDPDSLSSDSRLVDLFKLLKRYVPPVAMSRPLIDLSSTFLFLASIPSHPSTSLFPLSRKTAFLLAMAAFLRPSDLHRVILSKRCINGQRRLHLVIEAPKETREGRRIIKSPIIHPHGSNQALCPVLAFFVLRDHPAAHSRPDDTVCLFRKTVPPG</sequence>
<proteinExistence type="predicted"/>